<evidence type="ECO:0000313" key="1">
    <source>
        <dbReference type="EMBL" id="EGF83069.1"/>
    </source>
</evidence>
<dbReference type="GeneID" id="18242186"/>
<dbReference type="AlphaFoldDB" id="F4NSX1"/>
<proteinExistence type="predicted"/>
<evidence type="ECO:0000313" key="2">
    <source>
        <dbReference type="Proteomes" id="UP000007241"/>
    </source>
</evidence>
<sequence>MVVPKEKEKVGQKDNFSSELRFDYASYGGFKELGTSIKKQPVSNGKAQRIFNHCLFASKRGSERARQI</sequence>
<dbReference type="RefSeq" id="XP_006675969.1">
    <property type="nucleotide sequence ID" value="XM_006675906.1"/>
</dbReference>
<protein>
    <submittedName>
        <fullName evidence="1">Uncharacterized protein</fullName>
    </submittedName>
</protein>
<organism evidence="1 2">
    <name type="scientific">Batrachochytrium dendrobatidis (strain JAM81 / FGSC 10211)</name>
    <name type="common">Frog chytrid fungus</name>
    <dbReference type="NCBI Taxonomy" id="684364"/>
    <lineage>
        <taxon>Eukaryota</taxon>
        <taxon>Fungi</taxon>
        <taxon>Fungi incertae sedis</taxon>
        <taxon>Chytridiomycota</taxon>
        <taxon>Chytridiomycota incertae sedis</taxon>
        <taxon>Chytridiomycetes</taxon>
        <taxon>Rhizophydiales</taxon>
        <taxon>Rhizophydiales incertae sedis</taxon>
        <taxon>Batrachochytrium</taxon>
    </lineage>
</organism>
<dbReference type="EMBL" id="GL882879">
    <property type="protein sequence ID" value="EGF83069.1"/>
    <property type="molecule type" value="Genomic_DNA"/>
</dbReference>
<keyword evidence="2" id="KW-1185">Reference proteome</keyword>
<dbReference type="Proteomes" id="UP000007241">
    <property type="component" value="Unassembled WGS sequence"/>
</dbReference>
<gene>
    <name evidence="1" type="ORF">BATDEDRAFT_85736</name>
</gene>
<dbReference type="InParanoid" id="F4NSX1"/>
<name>F4NSX1_BATDJ</name>
<accession>F4NSX1</accession>
<reference evidence="1 2" key="1">
    <citation type="submission" date="2009-12" db="EMBL/GenBank/DDBJ databases">
        <title>The draft genome of Batrachochytrium dendrobatidis.</title>
        <authorList>
            <consortium name="US DOE Joint Genome Institute (JGI-PGF)"/>
            <person name="Kuo A."/>
            <person name="Salamov A."/>
            <person name="Schmutz J."/>
            <person name="Lucas S."/>
            <person name="Pitluck S."/>
            <person name="Rosenblum E."/>
            <person name="Stajich J."/>
            <person name="Eisen M."/>
            <person name="Grigoriev I.V."/>
        </authorList>
    </citation>
    <scope>NUCLEOTIDE SEQUENCE [LARGE SCALE GENOMIC DNA]</scope>
    <source>
        <strain evidence="2">JAM81 / FGSC 10211</strain>
    </source>
</reference>
<dbReference type="HOGENOM" id="CLU_2793586_0_0_1"/>